<dbReference type="PIRSF" id="PIRSF006276">
    <property type="entry name" value="UspA"/>
    <property type="match status" value="1"/>
</dbReference>
<dbReference type="InterPro" id="IPR006016">
    <property type="entry name" value="UspA"/>
</dbReference>
<comment type="caution">
    <text evidence="4">The sequence shown here is derived from an EMBL/GenBank/DDBJ whole genome shotgun (WGS) entry which is preliminary data.</text>
</comment>
<dbReference type="Proteomes" id="UP000247540">
    <property type="component" value="Unassembled WGS sequence"/>
</dbReference>
<keyword evidence="2" id="KW-0963">Cytoplasm</keyword>
<name>A0A318SQR7_9BURK</name>
<dbReference type="PRINTS" id="PR01438">
    <property type="entry name" value="UNVRSLSTRESS"/>
</dbReference>
<dbReference type="InterPro" id="IPR006015">
    <property type="entry name" value="Universal_stress_UspA"/>
</dbReference>
<dbReference type="Pfam" id="PF00582">
    <property type="entry name" value="Usp"/>
    <property type="match status" value="1"/>
</dbReference>
<comment type="similarity">
    <text evidence="1 2">Belongs to the universal stress protein A family.</text>
</comment>
<dbReference type="Gene3D" id="3.40.50.620">
    <property type="entry name" value="HUPs"/>
    <property type="match status" value="1"/>
</dbReference>
<evidence type="ECO:0000256" key="1">
    <source>
        <dbReference type="ARBA" id="ARBA00008791"/>
    </source>
</evidence>
<dbReference type="RefSeq" id="WP_110464172.1">
    <property type="nucleotide sequence ID" value="NZ_JAMOFZ010000002.1"/>
</dbReference>
<evidence type="ECO:0000259" key="3">
    <source>
        <dbReference type="Pfam" id="PF00582"/>
    </source>
</evidence>
<evidence type="ECO:0000313" key="5">
    <source>
        <dbReference type="Proteomes" id="UP000247540"/>
    </source>
</evidence>
<protein>
    <recommendedName>
        <fullName evidence="2">Universal stress protein</fullName>
    </recommendedName>
</protein>
<keyword evidence="5" id="KW-1185">Reference proteome</keyword>
<accession>A0A318SQR7</accession>
<dbReference type="AlphaFoldDB" id="A0A318SQR7"/>
<sequence length="152" mass="15495">MFTHILVPVDGSDAALGALAKAAQLAGTFGSELSAVYVIDPYPFTGVGTDLAYGQEHYLAAASGEADAALRAATETAAALGVASETMVVEGHAVHRGIVETAENVGADLIVMGSHGRRGLEKLVLGSVTQRVLGDVRIPVLVVRGAPADSEE</sequence>
<gene>
    <name evidence="4" type="ORF">DFQ15_101213</name>
</gene>
<dbReference type="PANTHER" id="PTHR46268:SF15">
    <property type="entry name" value="UNIVERSAL STRESS PROTEIN HP_0031"/>
    <property type="match status" value="1"/>
</dbReference>
<reference evidence="4 5" key="1">
    <citation type="submission" date="2018-06" db="EMBL/GenBank/DDBJ databases">
        <title>Genomic Encyclopedia of Type Strains, Phase III (KMG-III): the genomes of soil and plant-associated and newly described type strains.</title>
        <authorList>
            <person name="Whitman W."/>
        </authorList>
    </citation>
    <scope>NUCLEOTIDE SEQUENCE [LARGE SCALE GENOMIC DNA]</scope>
    <source>
        <strain evidence="4 5">CECT 7646</strain>
    </source>
</reference>
<proteinExistence type="inferred from homology"/>
<organism evidence="4 5">
    <name type="scientific">Xylophilus ampelinus</name>
    <dbReference type="NCBI Taxonomy" id="54067"/>
    <lineage>
        <taxon>Bacteria</taxon>
        <taxon>Pseudomonadati</taxon>
        <taxon>Pseudomonadota</taxon>
        <taxon>Betaproteobacteria</taxon>
        <taxon>Burkholderiales</taxon>
        <taxon>Xylophilus</taxon>
    </lineage>
</organism>
<dbReference type="OrthoDB" id="5295044at2"/>
<comment type="subcellular location">
    <subcellularLocation>
        <location evidence="2">Cytoplasm</location>
    </subcellularLocation>
</comment>
<dbReference type="EMBL" id="QJTC01000001">
    <property type="protein sequence ID" value="PYE79892.1"/>
    <property type="molecule type" value="Genomic_DNA"/>
</dbReference>
<dbReference type="CDD" id="cd00293">
    <property type="entry name" value="USP-like"/>
    <property type="match status" value="1"/>
</dbReference>
<dbReference type="SUPFAM" id="SSF52402">
    <property type="entry name" value="Adenine nucleotide alpha hydrolases-like"/>
    <property type="match status" value="1"/>
</dbReference>
<evidence type="ECO:0000313" key="4">
    <source>
        <dbReference type="EMBL" id="PYE79892.1"/>
    </source>
</evidence>
<evidence type="ECO:0000256" key="2">
    <source>
        <dbReference type="PIRNR" id="PIRNR006276"/>
    </source>
</evidence>
<dbReference type="PANTHER" id="PTHR46268">
    <property type="entry name" value="STRESS RESPONSE PROTEIN NHAX"/>
    <property type="match status" value="1"/>
</dbReference>
<feature type="domain" description="UspA" evidence="3">
    <location>
        <begin position="1"/>
        <end position="144"/>
    </location>
</feature>
<dbReference type="GO" id="GO:0005737">
    <property type="term" value="C:cytoplasm"/>
    <property type="evidence" value="ECO:0007669"/>
    <property type="project" value="UniProtKB-SubCell"/>
</dbReference>
<dbReference type="InterPro" id="IPR014729">
    <property type="entry name" value="Rossmann-like_a/b/a_fold"/>
</dbReference>